<feature type="signal peptide" evidence="1">
    <location>
        <begin position="1"/>
        <end position="36"/>
    </location>
</feature>
<gene>
    <name evidence="2" type="ORF">HY220_01125</name>
</gene>
<evidence type="ECO:0000313" key="3">
    <source>
        <dbReference type="Proteomes" id="UP000808388"/>
    </source>
</evidence>
<reference evidence="2" key="1">
    <citation type="submission" date="2020-07" db="EMBL/GenBank/DDBJ databases">
        <title>Huge and variable diversity of episymbiotic CPR bacteria and DPANN archaea in groundwater ecosystems.</title>
        <authorList>
            <person name="He C.Y."/>
            <person name="Keren R."/>
            <person name="Whittaker M."/>
            <person name="Farag I.F."/>
            <person name="Doudna J."/>
            <person name="Cate J.H.D."/>
            <person name="Banfield J.F."/>
        </authorList>
    </citation>
    <scope>NUCLEOTIDE SEQUENCE</scope>
    <source>
        <strain evidence="2">NC_groundwater_972_Pr1_S-0.2um_49_27</strain>
    </source>
</reference>
<keyword evidence="1" id="KW-0732">Signal</keyword>
<name>A0A9D6QTV9_9BACT</name>
<sequence>MSKSSNLTGKLRMGLRNTALAGLMTGVLIIPFSALAATTPPAAAATVNFAGVVTAVNAGTNTLTATVNWLFGVAAVTTSNGQTAVLPVAAHFCSGKSVTVTIPATVKLISFSGKTITLSQVPTGAYFVGTANYASNGTLTETKAIRFTTSVPTPPKVPAGWNVPKGKTLTNAPQGSGVANVAGKVTAINTSSNSVSLLVNWFYGSATGASNSQTVAIAGHFCPNSSVTVTVPASAKLISFSGKTITLSQVPSGAYFNGTIGWSGGVYTAQTLRFTTSAPKKPTGGQ</sequence>
<dbReference type="AlphaFoldDB" id="A0A9D6QTV9"/>
<comment type="caution">
    <text evidence="2">The sequence shown here is derived from an EMBL/GenBank/DDBJ whole genome shotgun (WGS) entry which is preliminary data.</text>
</comment>
<evidence type="ECO:0000256" key="1">
    <source>
        <dbReference type="SAM" id="SignalP"/>
    </source>
</evidence>
<feature type="chain" id="PRO_5038432584" evidence="1">
    <location>
        <begin position="37"/>
        <end position="286"/>
    </location>
</feature>
<proteinExistence type="predicted"/>
<dbReference type="EMBL" id="JACQCQ010000003">
    <property type="protein sequence ID" value="MBI3627338.1"/>
    <property type="molecule type" value="Genomic_DNA"/>
</dbReference>
<dbReference type="Proteomes" id="UP000808388">
    <property type="component" value="Unassembled WGS sequence"/>
</dbReference>
<evidence type="ECO:0000313" key="2">
    <source>
        <dbReference type="EMBL" id="MBI3627338.1"/>
    </source>
</evidence>
<organism evidence="2 3">
    <name type="scientific">Candidatus Sungiibacteriota bacterium</name>
    <dbReference type="NCBI Taxonomy" id="2750080"/>
    <lineage>
        <taxon>Bacteria</taxon>
        <taxon>Candidatus Sungiibacteriota</taxon>
    </lineage>
</organism>
<accession>A0A9D6QTV9</accession>
<protein>
    <submittedName>
        <fullName evidence="2">Uncharacterized protein</fullName>
    </submittedName>
</protein>